<accession>A0A139ARF0</accession>
<dbReference type="AlphaFoldDB" id="A0A139ARF0"/>
<reference evidence="2 3" key="1">
    <citation type="journal article" date="2015" name="Genome Biol. Evol.">
        <title>Phylogenomic analyses indicate that early fungi evolved digesting cell walls of algal ancestors of land plants.</title>
        <authorList>
            <person name="Chang Y."/>
            <person name="Wang S."/>
            <person name="Sekimoto S."/>
            <person name="Aerts A.L."/>
            <person name="Choi C."/>
            <person name="Clum A."/>
            <person name="LaButti K.M."/>
            <person name="Lindquist E.A."/>
            <person name="Yee Ngan C."/>
            <person name="Ohm R.A."/>
            <person name="Salamov A.A."/>
            <person name="Grigoriev I.V."/>
            <person name="Spatafora J.W."/>
            <person name="Berbee M.L."/>
        </authorList>
    </citation>
    <scope>NUCLEOTIDE SEQUENCE [LARGE SCALE GENOMIC DNA]</scope>
    <source>
        <strain evidence="2 3">JEL478</strain>
    </source>
</reference>
<evidence type="ECO:0000313" key="2">
    <source>
        <dbReference type="EMBL" id="KXS19302.1"/>
    </source>
</evidence>
<organism evidence="2 3">
    <name type="scientific">Gonapodya prolifera (strain JEL478)</name>
    <name type="common">Monoblepharis prolifera</name>
    <dbReference type="NCBI Taxonomy" id="1344416"/>
    <lineage>
        <taxon>Eukaryota</taxon>
        <taxon>Fungi</taxon>
        <taxon>Fungi incertae sedis</taxon>
        <taxon>Chytridiomycota</taxon>
        <taxon>Chytridiomycota incertae sedis</taxon>
        <taxon>Monoblepharidomycetes</taxon>
        <taxon>Monoblepharidales</taxon>
        <taxon>Gonapodyaceae</taxon>
        <taxon>Gonapodya</taxon>
    </lineage>
</organism>
<dbReference type="EMBL" id="KQ965739">
    <property type="protein sequence ID" value="KXS19302.1"/>
    <property type="molecule type" value="Genomic_DNA"/>
</dbReference>
<proteinExistence type="predicted"/>
<dbReference type="Proteomes" id="UP000070544">
    <property type="component" value="Unassembled WGS sequence"/>
</dbReference>
<protein>
    <submittedName>
        <fullName evidence="2">Uncharacterized protein</fullName>
    </submittedName>
</protein>
<evidence type="ECO:0000256" key="1">
    <source>
        <dbReference type="SAM" id="MobiDB-lite"/>
    </source>
</evidence>
<name>A0A139ARF0_GONPJ</name>
<sequence>MLNVQRTLVLIDAIFSRPAATSAPGSLDSDGTRSLINTSLADFAQTWFSSPNAGQLAVHVAGPGSQPYVLASWDAAHQSAEAIGLQKLRGRVDMVSFRQFVVDGGSSMLSSSLQSATNALSSPPPLSQIGADSPHPIVRSLEASLSVFASPVTGPTAPQQCLFLIMVPTHLYPLPAPHDLAAALHLATLATRTLPLSDVQAVMLDQLAVELVVVEGSEPTEPFGPLPPLPFLRVRIHSVSPQNLTETLVDLIPKRDTLAAEGDADVSAIAGEKMEGPTKEENKELMSMVDSDVYRLGQPPPQTEADTKREEGMTWELASFRPSAASSRPSSPAPRSSTPPSTLFSTLRTSLTSSSSPHKRARVVPYSYLVVPPPSVLPAPSVPRADPPQGTLSYEYWGNLARHPLFGGRKDFVGRTSGMNWEVGMKAEAGERGGAGGVGEALGEI</sequence>
<feature type="compositionally biased region" description="Low complexity" evidence="1">
    <location>
        <begin position="321"/>
        <end position="356"/>
    </location>
</feature>
<evidence type="ECO:0000313" key="3">
    <source>
        <dbReference type="Proteomes" id="UP000070544"/>
    </source>
</evidence>
<gene>
    <name evidence="2" type="ORF">M427DRAFT_29233</name>
</gene>
<feature type="region of interest" description="Disordered" evidence="1">
    <location>
        <begin position="321"/>
        <end position="358"/>
    </location>
</feature>
<keyword evidence="3" id="KW-1185">Reference proteome</keyword>